<feature type="disulfide bond" evidence="4">
    <location>
        <begin position="49"/>
        <end position="58"/>
    </location>
</feature>
<evidence type="ECO:0000259" key="6">
    <source>
        <dbReference type="PROSITE" id="PS50026"/>
    </source>
</evidence>
<dbReference type="EMBL" id="GL378398">
    <property type="protein sequence ID" value="EFJ41257.1"/>
    <property type="molecule type" value="Genomic_DNA"/>
</dbReference>
<feature type="disulfide bond" evidence="4">
    <location>
        <begin position="30"/>
        <end position="40"/>
    </location>
</feature>
<dbReference type="Gene3D" id="2.10.25.10">
    <property type="entry name" value="Laminin"/>
    <property type="match status" value="1"/>
</dbReference>
<dbReference type="Proteomes" id="UP000001058">
    <property type="component" value="Unassembled WGS sequence"/>
</dbReference>
<dbReference type="PROSITE" id="PS50026">
    <property type="entry name" value="EGF_3"/>
    <property type="match status" value="1"/>
</dbReference>
<sequence>MKGLVWVALLLAICSALGFQEAVVKSVKQCAPGCTDRGNCNAETGDCECPWGYTGQACEVDRMAVCRQTPDDPGSCGTLWPKHCDCYQTCQRLYCGGRLLRVQYESVDSCTHELGEYVFNARCWMLRNPDSSIPSSSRLPLNVTSDTIWYEHYAREDRPHCMCRKGFNGTSCESEDSSEACWFSPTCGDRGHCRSGFCHCRQGFFGVGCHRSTAYQPTNPGTLPDLRPRSKLKIYMYDLPWEVAFPYEYNDGHFGRDKMYAAYEYFMTYFLQDHAVRTENPYEANLFYIPMLAYFYIANVRNPVPQVTLALDYVRTKWPFYNRTGGRDHFYFLTGDRGACSTPRWLQDSCIKLVHFGLQGEELPGTGVPNREYGCVQVKRDLVIPPINLFTDLVPSETQAYYKWLVSKKGYDSNRKLLFFFAGGVGQVPEYSGGVRQAIKGLLSSLTPKPEDVEFFEGRVHNYKELLQSSKFCIAPYGFGWGLRLIQAIEYGCIPLIIQDHVYQPFERPKDFLPYEEFSVRMGLVDIPYMIELLRSYTEAQLAQLRLGMAKYYQAFIWNREYGGLAYEWTLAGLERRLAHMNSEYYLHHHHHRRRRRALD</sequence>
<comment type="subcellular location">
    <subcellularLocation>
        <location evidence="1">Golgi apparatus membrane</location>
        <topology evidence="1">Single-pass type II membrane protein</topology>
    </subcellularLocation>
</comment>
<evidence type="ECO:0000256" key="5">
    <source>
        <dbReference type="SAM" id="SignalP"/>
    </source>
</evidence>
<feature type="signal peptide" evidence="5">
    <location>
        <begin position="1"/>
        <end position="18"/>
    </location>
</feature>
<dbReference type="PANTHER" id="PTHR11062">
    <property type="entry name" value="EXOSTOSIN HEPARAN SULFATE GLYCOSYLTRANSFERASE -RELATED"/>
    <property type="match status" value="1"/>
</dbReference>
<dbReference type="GeneID" id="9627132"/>
<evidence type="ECO:0000256" key="3">
    <source>
        <dbReference type="ARBA" id="ARBA00023034"/>
    </source>
</evidence>
<dbReference type="Pfam" id="PF03016">
    <property type="entry name" value="Exostosin_GT47"/>
    <property type="match status" value="1"/>
</dbReference>
<dbReference type="InterPro" id="IPR040911">
    <property type="entry name" value="Exostosin_GT47"/>
</dbReference>
<proteinExistence type="inferred from homology"/>
<dbReference type="AlphaFoldDB" id="D8UGB1"/>
<dbReference type="PROSITE" id="PS01186">
    <property type="entry name" value="EGF_2"/>
    <property type="match status" value="1"/>
</dbReference>
<dbReference type="GO" id="GO:0000139">
    <property type="term" value="C:Golgi membrane"/>
    <property type="evidence" value="ECO:0007669"/>
    <property type="project" value="UniProtKB-SubCell"/>
</dbReference>
<protein>
    <submittedName>
        <fullName evidence="7">Acetylglucosaminyltransferase</fullName>
    </submittedName>
</protein>
<organism evidence="8">
    <name type="scientific">Volvox carteri f. nagariensis</name>
    <dbReference type="NCBI Taxonomy" id="3068"/>
    <lineage>
        <taxon>Eukaryota</taxon>
        <taxon>Viridiplantae</taxon>
        <taxon>Chlorophyta</taxon>
        <taxon>core chlorophytes</taxon>
        <taxon>Chlorophyceae</taxon>
        <taxon>CS clade</taxon>
        <taxon>Chlamydomonadales</taxon>
        <taxon>Volvocaceae</taxon>
        <taxon>Volvox</taxon>
    </lineage>
</organism>
<dbReference type="GO" id="GO:0016757">
    <property type="term" value="F:glycosyltransferase activity"/>
    <property type="evidence" value="ECO:0007669"/>
    <property type="project" value="InterPro"/>
</dbReference>
<feature type="chain" id="PRO_5003124491" evidence="5">
    <location>
        <begin position="19"/>
        <end position="600"/>
    </location>
</feature>
<dbReference type="STRING" id="3068.D8UGB1"/>
<evidence type="ECO:0000256" key="2">
    <source>
        <dbReference type="ARBA" id="ARBA00010271"/>
    </source>
</evidence>
<dbReference type="PANTHER" id="PTHR11062:SF376">
    <property type="entry name" value="EXOSTOSIN FAMILY PROTEIN"/>
    <property type="match status" value="1"/>
</dbReference>
<dbReference type="InterPro" id="IPR000742">
    <property type="entry name" value="EGF"/>
</dbReference>
<comment type="caution">
    <text evidence="4">Lacks conserved residue(s) required for the propagation of feature annotation.</text>
</comment>
<dbReference type="OrthoDB" id="1924787at2759"/>
<dbReference type="eggNOG" id="KOG1021">
    <property type="taxonomic scope" value="Eukaryota"/>
</dbReference>
<dbReference type="InterPro" id="IPR004263">
    <property type="entry name" value="Exostosin"/>
</dbReference>
<evidence type="ECO:0000313" key="8">
    <source>
        <dbReference type="Proteomes" id="UP000001058"/>
    </source>
</evidence>
<gene>
    <name evidence="7" type="primary">elg9</name>
    <name evidence="7" type="ORF">VOLCADRAFT_107775</name>
</gene>
<evidence type="ECO:0000256" key="1">
    <source>
        <dbReference type="ARBA" id="ARBA00004323"/>
    </source>
</evidence>
<evidence type="ECO:0000256" key="4">
    <source>
        <dbReference type="PROSITE-ProRule" id="PRU00076"/>
    </source>
</evidence>
<dbReference type="InParanoid" id="D8UGB1"/>
<keyword evidence="3" id="KW-0333">Golgi apparatus</keyword>
<dbReference type="KEGG" id="vcn:VOLCADRAFT_107775"/>
<reference evidence="7 8" key="1">
    <citation type="journal article" date="2010" name="Science">
        <title>Genomic analysis of organismal complexity in the multicellular green alga Volvox carteri.</title>
        <authorList>
            <person name="Prochnik S.E."/>
            <person name="Umen J."/>
            <person name="Nedelcu A.M."/>
            <person name="Hallmann A."/>
            <person name="Miller S.M."/>
            <person name="Nishii I."/>
            <person name="Ferris P."/>
            <person name="Kuo A."/>
            <person name="Mitros T."/>
            <person name="Fritz-Laylin L.K."/>
            <person name="Hellsten U."/>
            <person name="Chapman J."/>
            <person name="Simakov O."/>
            <person name="Rensing S.A."/>
            <person name="Terry A."/>
            <person name="Pangilinan J."/>
            <person name="Kapitonov V."/>
            <person name="Jurka J."/>
            <person name="Salamov A."/>
            <person name="Shapiro H."/>
            <person name="Schmutz J."/>
            <person name="Grimwood J."/>
            <person name="Lindquist E."/>
            <person name="Lucas S."/>
            <person name="Grigoriev I.V."/>
            <person name="Schmitt R."/>
            <person name="Kirk D."/>
            <person name="Rokhsar D.S."/>
        </authorList>
    </citation>
    <scope>NUCLEOTIDE SEQUENCE [LARGE SCALE GENOMIC DNA]</scope>
    <source>
        <strain evidence="8">f. Nagariensis / Eve</strain>
    </source>
</reference>
<feature type="domain" description="EGF-like" evidence="6">
    <location>
        <begin position="26"/>
        <end position="59"/>
    </location>
</feature>
<keyword evidence="5" id="KW-0732">Signal</keyword>
<keyword evidence="4" id="KW-0245">EGF-like domain</keyword>
<comment type="similarity">
    <text evidence="2">Belongs to the glycosyltransferase 47 family.</text>
</comment>
<evidence type="ECO:0000313" key="7">
    <source>
        <dbReference type="EMBL" id="EFJ41257.1"/>
    </source>
</evidence>
<accession>D8UGB1</accession>
<keyword evidence="7" id="KW-0808">Transferase</keyword>
<keyword evidence="8" id="KW-1185">Reference proteome</keyword>
<name>D8UGB1_VOLCA</name>
<dbReference type="RefSeq" id="XP_002957708.1">
    <property type="nucleotide sequence ID" value="XM_002957662.1"/>
</dbReference>
<dbReference type="PROSITE" id="PS00022">
    <property type="entry name" value="EGF_1"/>
    <property type="match status" value="1"/>
</dbReference>
<keyword evidence="4" id="KW-1015">Disulfide bond</keyword>